<proteinExistence type="predicted"/>
<evidence type="ECO:0000313" key="3">
    <source>
        <dbReference type="Proteomes" id="UP000030101"/>
    </source>
</evidence>
<evidence type="ECO:0000313" key="2">
    <source>
        <dbReference type="EMBL" id="KGN93317.1"/>
    </source>
</evidence>
<accession>A0ABR4XML2</accession>
<organism evidence="2 3">
    <name type="scientific">Porphyromonas canoris</name>
    <dbReference type="NCBI Taxonomy" id="36875"/>
    <lineage>
        <taxon>Bacteria</taxon>
        <taxon>Pseudomonadati</taxon>
        <taxon>Bacteroidota</taxon>
        <taxon>Bacteroidia</taxon>
        <taxon>Bacteroidales</taxon>
        <taxon>Porphyromonadaceae</taxon>
        <taxon>Porphyromonas</taxon>
    </lineage>
</organism>
<sequence length="357" mass="40911">MKRLGSKYYLILLLSGLFLFFLFVSWSPPKRIRVVSYNVENLFDTIPSGSYADLAFSPNGEYRWNRARYQRKLSNISTVLNSINGWELPGIIAFSEVENSRVVEELLYRTKHDIDGSPYFNFDITNGKDSRGINVAIAWDRRLFRKIGREDIPNYSVADTSHFPGRHTLYLVLETLFSYRRGTMTADKDSLHLYAIHLPSRRGGVRESEQKRILAAKNIRNHLSDLISRKPKAKIIIMGDANEDPKDPATLLLSDSLLHLCKEFSDRGLYSHYFQGKGWTPDHIIVSPSLVQSESGTLCIESPMAQVYAPLFLQDKRFSISRPLRFLSGEFYNGGYSDHFPIYIDLNYGKCVTVSQQ</sequence>
<dbReference type="Gene3D" id="3.60.10.10">
    <property type="entry name" value="Endonuclease/exonuclease/phosphatase"/>
    <property type="match status" value="1"/>
</dbReference>
<feature type="domain" description="Endonuclease/exonuclease/phosphatase" evidence="1">
    <location>
        <begin position="34"/>
        <end position="346"/>
    </location>
</feature>
<dbReference type="InterPro" id="IPR005135">
    <property type="entry name" value="Endo/exonuclease/phosphatase"/>
</dbReference>
<evidence type="ECO:0000259" key="1">
    <source>
        <dbReference type="Pfam" id="PF19580"/>
    </source>
</evidence>
<dbReference type="EMBL" id="JQZV01000003">
    <property type="protein sequence ID" value="KGN93317.1"/>
    <property type="molecule type" value="Genomic_DNA"/>
</dbReference>
<dbReference type="SUPFAM" id="SSF56219">
    <property type="entry name" value="DNase I-like"/>
    <property type="match status" value="1"/>
</dbReference>
<name>A0ABR4XML2_9PORP</name>
<protein>
    <recommendedName>
        <fullName evidence="1">Endonuclease/exonuclease/phosphatase domain-containing protein</fullName>
    </recommendedName>
</protein>
<dbReference type="PANTHER" id="PTHR42834">
    <property type="entry name" value="ENDONUCLEASE/EXONUCLEASE/PHOSPHATASE FAMILY PROTEIN (AFU_ORTHOLOGUE AFUA_3G09210)"/>
    <property type="match status" value="1"/>
</dbReference>
<reference evidence="2 3" key="1">
    <citation type="submission" date="2014-08" db="EMBL/GenBank/DDBJ databases">
        <title>Porphyromonas canoris strain:OH2762 Genome sequencing.</title>
        <authorList>
            <person name="Wallis C."/>
            <person name="Deusch O."/>
            <person name="O'Flynn C."/>
            <person name="Davis I."/>
            <person name="Jospin G."/>
            <person name="Darling A.E."/>
            <person name="Coil D.A."/>
            <person name="Alexiev A."/>
            <person name="Horsfall A."/>
            <person name="Kirkwood N."/>
            <person name="Harris S."/>
            <person name="Eisen J.A."/>
        </authorList>
    </citation>
    <scope>NUCLEOTIDE SEQUENCE [LARGE SCALE GENOMIC DNA]</scope>
    <source>
        <strain evidence="3">COT-108 OH2762</strain>
    </source>
</reference>
<comment type="caution">
    <text evidence="2">The sequence shown here is derived from an EMBL/GenBank/DDBJ whole genome shotgun (WGS) entry which is preliminary data.</text>
</comment>
<dbReference type="InterPro" id="IPR036691">
    <property type="entry name" value="Endo/exonu/phosph_ase_sf"/>
</dbReference>
<gene>
    <name evidence="2" type="ORF">HQ43_01330</name>
</gene>
<dbReference type="Pfam" id="PF19580">
    <property type="entry name" value="Exo_endo_phos_3"/>
    <property type="match status" value="1"/>
</dbReference>
<keyword evidence="3" id="KW-1185">Reference proteome</keyword>
<dbReference type="Proteomes" id="UP000030101">
    <property type="component" value="Unassembled WGS sequence"/>
</dbReference>
<dbReference type="PANTHER" id="PTHR42834:SF1">
    <property type="entry name" value="ENDONUCLEASE_EXONUCLEASE_PHOSPHATASE FAMILY PROTEIN (AFU_ORTHOLOGUE AFUA_3G09210)"/>
    <property type="match status" value="1"/>
</dbReference>